<accession>U5JA91</accession>
<evidence type="ECO:0000256" key="1">
    <source>
        <dbReference type="SAM" id="Phobius"/>
    </source>
</evidence>
<keyword evidence="1" id="KW-1133">Transmembrane helix</keyword>
<organism evidence="2 3">
    <name type="scientific">Bacillus phage vB_BanS-Tsamsa</name>
    <dbReference type="NCBI Taxonomy" id="1308863"/>
    <lineage>
        <taxon>Viruses</taxon>
        <taxon>Duplodnaviria</taxon>
        <taxon>Heunggongvirae</taxon>
        <taxon>Uroviricota</taxon>
        <taxon>Caudoviricetes</taxon>
        <taxon>Joanripponvirinae</taxon>
        <taxon>Tsamsavirus</taxon>
        <taxon>Tsamsavirus tsamsa</taxon>
    </lineage>
</organism>
<proteinExistence type="predicted"/>
<feature type="transmembrane region" description="Helical" evidence="1">
    <location>
        <begin position="6"/>
        <end position="25"/>
    </location>
</feature>
<keyword evidence="1" id="KW-0812">Transmembrane</keyword>
<dbReference type="KEGG" id="vg:17825151"/>
<keyword evidence="1" id="KW-0472">Membrane</keyword>
<protein>
    <submittedName>
        <fullName evidence="2">Uncharacterized protein</fullName>
    </submittedName>
</protein>
<dbReference type="RefSeq" id="YP_008873263.1">
    <property type="nucleotide sequence ID" value="NC_023007.1"/>
</dbReference>
<keyword evidence="3" id="KW-1185">Reference proteome</keyword>
<dbReference type="GeneID" id="17825151"/>
<dbReference type="Proteomes" id="UP000017661">
    <property type="component" value="Segment"/>
</dbReference>
<sequence>MSTILNVILGGWGIFWMGVGIRDVFKGYKTKDKMFYFLSAISFTISIILLTAIK</sequence>
<name>U5JA91_9CAUD</name>
<evidence type="ECO:0000313" key="3">
    <source>
        <dbReference type="Proteomes" id="UP000017661"/>
    </source>
</evidence>
<feature type="transmembrane region" description="Helical" evidence="1">
    <location>
        <begin position="34"/>
        <end position="53"/>
    </location>
</feature>
<reference evidence="2 3" key="1">
    <citation type="journal article" date="2014" name="PLoS ONE">
        <title>Novel Giant Siphovirus from Bacillus anthracis Features Unusual Genome Characteristics.</title>
        <authorList>
            <person name="Ganz H.H."/>
            <person name="Law C."/>
            <person name="Schmuki M."/>
            <person name="Eichenseher F."/>
            <person name="Calendar R."/>
            <person name="Loessner M.J."/>
            <person name="Getz W.M."/>
            <person name="Korlach J."/>
            <person name="Beyer W."/>
            <person name="Klumpp J."/>
        </authorList>
    </citation>
    <scope>NUCLEOTIDE SEQUENCE [LARGE SCALE GENOMIC DNA]</scope>
</reference>
<dbReference type="EMBL" id="KC481682">
    <property type="protein sequence ID" value="AGI11964.1"/>
    <property type="molecule type" value="Genomic_DNA"/>
</dbReference>
<evidence type="ECO:0000313" key="2">
    <source>
        <dbReference type="EMBL" id="AGI11964.1"/>
    </source>
</evidence>